<organism evidence="1 2">
    <name type="scientific">Calycina marina</name>
    <dbReference type="NCBI Taxonomy" id="1763456"/>
    <lineage>
        <taxon>Eukaryota</taxon>
        <taxon>Fungi</taxon>
        <taxon>Dikarya</taxon>
        <taxon>Ascomycota</taxon>
        <taxon>Pezizomycotina</taxon>
        <taxon>Leotiomycetes</taxon>
        <taxon>Helotiales</taxon>
        <taxon>Pezizellaceae</taxon>
        <taxon>Calycina</taxon>
    </lineage>
</organism>
<gene>
    <name evidence="1" type="ORF">BJ878DRAFT_497128</name>
</gene>
<reference evidence="1" key="1">
    <citation type="journal article" date="2021" name="IMA Fungus">
        <title>Genomic characterization of three marine fungi, including Emericellopsis atlantica sp. nov. with signatures of a generalist lifestyle and marine biomass degradation.</title>
        <authorList>
            <person name="Hagestad O.C."/>
            <person name="Hou L."/>
            <person name="Andersen J.H."/>
            <person name="Hansen E.H."/>
            <person name="Altermark B."/>
            <person name="Li C."/>
            <person name="Kuhnert E."/>
            <person name="Cox R.J."/>
            <person name="Crous P.W."/>
            <person name="Spatafora J.W."/>
            <person name="Lail K."/>
            <person name="Amirebrahimi M."/>
            <person name="Lipzen A."/>
            <person name="Pangilinan J."/>
            <person name="Andreopoulos W."/>
            <person name="Hayes R.D."/>
            <person name="Ng V."/>
            <person name="Grigoriev I.V."/>
            <person name="Jackson S.A."/>
            <person name="Sutton T.D.S."/>
            <person name="Dobson A.D.W."/>
            <person name="Rama T."/>
        </authorList>
    </citation>
    <scope>NUCLEOTIDE SEQUENCE</scope>
    <source>
        <strain evidence="1">TRa3180A</strain>
    </source>
</reference>
<proteinExistence type="predicted"/>
<dbReference type="Proteomes" id="UP000887226">
    <property type="component" value="Unassembled WGS sequence"/>
</dbReference>
<evidence type="ECO:0000313" key="1">
    <source>
        <dbReference type="EMBL" id="KAG9246453.1"/>
    </source>
</evidence>
<accession>A0A9P7Z7S2</accession>
<sequence length="68" mass="7814">MTVVKNLDQFLARAQYDPSLSSKLLQEWEASLVEQLDIQSLKCGKLLHFNHSSLLADTCICRVCYLVW</sequence>
<protein>
    <submittedName>
        <fullName evidence="1">Uncharacterized protein</fullName>
    </submittedName>
</protein>
<evidence type="ECO:0000313" key="2">
    <source>
        <dbReference type="Proteomes" id="UP000887226"/>
    </source>
</evidence>
<keyword evidence="2" id="KW-1185">Reference proteome</keyword>
<dbReference type="OrthoDB" id="3540809at2759"/>
<dbReference type="EMBL" id="MU253804">
    <property type="protein sequence ID" value="KAG9246453.1"/>
    <property type="molecule type" value="Genomic_DNA"/>
</dbReference>
<dbReference type="AlphaFoldDB" id="A0A9P7Z7S2"/>
<comment type="caution">
    <text evidence="1">The sequence shown here is derived from an EMBL/GenBank/DDBJ whole genome shotgun (WGS) entry which is preliminary data.</text>
</comment>
<name>A0A9P7Z7S2_9HELO</name>